<name>A0A843WT45_COLES</name>
<evidence type="ECO:0000313" key="1">
    <source>
        <dbReference type="EMBL" id="MQM07154.1"/>
    </source>
</evidence>
<dbReference type="EMBL" id="NMUH01003807">
    <property type="protein sequence ID" value="MQM07154.1"/>
    <property type="molecule type" value="Genomic_DNA"/>
</dbReference>
<dbReference type="AlphaFoldDB" id="A0A843WT45"/>
<sequence length="22" mass="2647">MMTYCDIGDDMLNMLYILYISQ</sequence>
<keyword evidence="2" id="KW-1185">Reference proteome</keyword>
<proteinExistence type="predicted"/>
<reference evidence="1" key="1">
    <citation type="submission" date="2017-07" db="EMBL/GenBank/DDBJ databases">
        <title>Taro Niue Genome Assembly and Annotation.</title>
        <authorList>
            <person name="Atibalentja N."/>
            <person name="Keating K."/>
            <person name="Fields C.J."/>
        </authorList>
    </citation>
    <scope>NUCLEOTIDE SEQUENCE</scope>
    <source>
        <strain evidence="1">Niue_2</strain>
        <tissue evidence="1">Leaf</tissue>
    </source>
</reference>
<accession>A0A843WT45</accession>
<gene>
    <name evidence="1" type="ORF">Taro_039991</name>
</gene>
<protein>
    <submittedName>
        <fullName evidence="1">Uncharacterized protein</fullName>
    </submittedName>
</protein>
<dbReference type="Proteomes" id="UP000652761">
    <property type="component" value="Unassembled WGS sequence"/>
</dbReference>
<organism evidence="1 2">
    <name type="scientific">Colocasia esculenta</name>
    <name type="common">Wild taro</name>
    <name type="synonym">Arum esculentum</name>
    <dbReference type="NCBI Taxonomy" id="4460"/>
    <lineage>
        <taxon>Eukaryota</taxon>
        <taxon>Viridiplantae</taxon>
        <taxon>Streptophyta</taxon>
        <taxon>Embryophyta</taxon>
        <taxon>Tracheophyta</taxon>
        <taxon>Spermatophyta</taxon>
        <taxon>Magnoliopsida</taxon>
        <taxon>Liliopsida</taxon>
        <taxon>Araceae</taxon>
        <taxon>Aroideae</taxon>
        <taxon>Colocasieae</taxon>
        <taxon>Colocasia</taxon>
    </lineage>
</organism>
<comment type="caution">
    <text evidence="1">The sequence shown here is derived from an EMBL/GenBank/DDBJ whole genome shotgun (WGS) entry which is preliminary data.</text>
</comment>
<evidence type="ECO:0000313" key="2">
    <source>
        <dbReference type="Proteomes" id="UP000652761"/>
    </source>
</evidence>